<accession>E6YGR3</accession>
<protein>
    <submittedName>
        <fullName evidence="1">Uncharacterized protein</fullName>
    </submittedName>
</protein>
<gene>
    <name evidence="1" type="ordered locus">BARCL_0370</name>
</gene>
<dbReference type="Proteomes" id="UP000009101">
    <property type="component" value="Chromosome"/>
</dbReference>
<proteinExistence type="predicted"/>
<dbReference type="HOGENOM" id="CLU_3077128_0_0_5"/>
<evidence type="ECO:0000313" key="2">
    <source>
        <dbReference type="Proteomes" id="UP000009101"/>
    </source>
</evidence>
<evidence type="ECO:0000313" key="1">
    <source>
        <dbReference type="EMBL" id="CBI76051.1"/>
    </source>
</evidence>
<reference evidence="2" key="1">
    <citation type="submission" date="2009-11" db="EMBL/GenBank/DDBJ databases">
        <title>Genome sequencing of Bartonella species and comparative genomics.</title>
        <authorList>
            <person name="Engel P."/>
            <person name="Salzburger W."/>
            <person name="Marius L."/>
            <person name="Chao-Chin C."/>
            <person name="Soichi M."/>
            <person name="Christa L."/>
            <person name="Alexandra C."/>
            <person name="Aurelie L."/>
            <person name="Claudine M."/>
            <person name="Stephan S.C."/>
            <person name="Christoph D."/>
        </authorList>
    </citation>
    <scope>NUCLEOTIDE SEQUENCE [LARGE SCALE GENOMIC DNA]</scope>
    <source>
        <strain evidence="2">CIP 104772 / 73</strain>
    </source>
</reference>
<reference evidence="1 2" key="2">
    <citation type="journal article" date="2011" name="PLoS Genet.">
        <title>Parallel evolution of a type IV secretion system in radiating lineages of the host-restricted bacterial pathogen Bartonella.</title>
        <authorList>
            <person name="Engel P."/>
            <person name="Salzburger W."/>
            <person name="Liesch M."/>
            <person name="Chang C.C."/>
            <person name="Maruyama S."/>
            <person name="Lanz C."/>
            <person name="Calteau A."/>
            <person name="Lajus A."/>
            <person name="Medigue C."/>
            <person name="Schuster S.C."/>
            <person name="Dehio C."/>
        </authorList>
    </citation>
    <scope>NUCLEOTIDE SEQUENCE [LARGE SCALE GENOMIC DNA]</scope>
    <source>
        <strain evidence="2">CIP 104772 / 73</strain>
    </source>
</reference>
<sequence>MFWLISQKLMFILDKNIEGKNAITKGKIEGVEFVCIITILSRSLIVQFIIIY</sequence>
<organism evidence="1 2">
    <name type="scientific">Bartonella clarridgeiae (strain CCUG 45776 / CIP 104772 / 73)</name>
    <dbReference type="NCBI Taxonomy" id="696125"/>
    <lineage>
        <taxon>Bacteria</taxon>
        <taxon>Pseudomonadati</taxon>
        <taxon>Pseudomonadota</taxon>
        <taxon>Alphaproteobacteria</taxon>
        <taxon>Hyphomicrobiales</taxon>
        <taxon>Bartonellaceae</taxon>
        <taxon>Bartonella</taxon>
    </lineage>
</organism>
<keyword evidence="2" id="KW-1185">Reference proteome</keyword>
<dbReference type="AlphaFoldDB" id="E6YGR3"/>
<dbReference type="KEGG" id="bcd:BARCL_0370"/>
<dbReference type="EMBL" id="FN645454">
    <property type="protein sequence ID" value="CBI76051.1"/>
    <property type="molecule type" value="Genomic_DNA"/>
</dbReference>
<name>E6YGR3_BARC7</name>